<organism evidence="2 3">
    <name type="scientific">Candidatus Kaiserbacteria bacterium RIFCSPHIGHO2_01_FULL_54_36</name>
    <dbReference type="NCBI Taxonomy" id="1798482"/>
    <lineage>
        <taxon>Bacteria</taxon>
        <taxon>Candidatus Kaiseribacteriota</taxon>
    </lineage>
</organism>
<dbReference type="Proteomes" id="UP000178370">
    <property type="component" value="Unassembled WGS sequence"/>
</dbReference>
<dbReference type="AlphaFoldDB" id="A0A1F6CLB5"/>
<sequence length="67" mass="7244">MHAPGIQAHGSAALLAAARRLYFAFHIRFSASLHAKTKNHFSDNARGASALGPYSRPRANRAVSKSR</sequence>
<evidence type="ECO:0000256" key="1">
    <source>
        <dbReference type="SAM" id="MobiDB-lite"/>
    </source>
</evidence>
<dbReference type="EMBL" id="MFKV01000026">
    <property type="protein sequence ID" value="OGG49827.1"/>
    <property type="molecule type" value="Genomic_DNA"/>
</dbReference>
<accession>A0A1F6CLB5</accession>
<name>A0A1F6CLB5_9BACT</name>
<evidence type="ECO:0000313" key="2">
    <source>
        <dbReference type="EMBL" id="OGG49827.1"/>
    </source>
</evidence>
<reference evidence="2 3" key="1">
    <citation type="journal article" date="2016" name="Nat. Commun.">
        <title>Thousands of microbial genomes shed light on interconnected biogeochemical processes in an aquifer system.</title>
        <authorList>
            <person name="Anantharaman K."/>
            <person name="Brown C.T."/>
            <person name="Hug L.A."/>
            <person name="Sharon I."/>
            <person name="Castelle C.J."/>
            <person name="Probst A.J."/>
            <person name="Thomas B.C."/>
            <person name="Singh A."/>
            <person name="Wilkins M.J."/>
            <person name="Karaoz U."/>
            <person name="Brodie E.L."/>
            <person name="Williams K.H."/>
            <person name="Hubbard S.S."/>
            <person name="Banfield J.F."/>
        </authorList>
    </citation>
    <scope>NUCLEOTIDE SEQUENCE [LARGE SCALE GENOMIC DNA]</scope>
</reference>
<protein>
    <submittedName>
        <fullName evidence="2">Uncharacterized protein</fullName>
    </submittedName>
</protein>
<gene>
    <name evidence="2" type="ORF">A2763_03610</name>
</gene>
<proteinExistence type="predicted"/>
<evidence type="ECO:0000313" key="3">
    <source>
        <dbReference type="Proteomes" id="UP000178370"/>
    </source>
</evidence>
<feature type="region of interest" description="Disordered" evidence="1">
    <location>
        <begin position="44"/>
        <end position="67"/>
    </location>
</feature>
<comment type="caution">
    <text evidence="2">The sequence shown here is derived from an EMBL/GenBank/DDBJ whole genome shotgun (WGS) entry which is preliminary data.</text>
</comment>